<keyword evidence="5" id="KW-0285">Flavoprotein</keyword>
<dbReference type="KEGG" id="vcn:VOLCADRAFT_63413"/>
<dbReference type="PROSITE" id="PS01083">
    <property type="entry name" value="DNA_PHOTOLYASES_2_1"/>
    <property type="match status" value="1"/>
</dbReference>
<comment type="function">
    <text evidence="13">Involved in repair of UV radiation-induced DNA damage. Catalyzes the light-dependent monomerization (300-600 nm) of cyclobutylpyrimidine dimers (CPDs), which are formed between adjacent bases on the same DNA strand upon exposure to ultraviolet radiation. Required for plant survival in the presence of UV-B light. Not involved in the repair of (6-4) photoproducts.</text>
</comment>
<proteinExistence type="inferred from homology"/>
<feature type="region of interest" description="Disordered" evidence="14">
    <location>
        <begin position="550"/>
        <end position="589"/>
    </location>
</feature>
<evidence type="ECO:0000256" key="13">
    <source>
        <dbReference type="ARBA" id="ARBA00055119"/>
    </source>
</evidence>
<dbReference type="GO" id="GO:0003677">
    <property type="term" value="F:DNA binding"/>
    <property type="evidence" value="ECO:0007669"/>
    <property type="project" value="UniProtKB-KW"/>
</dbReference>
<feature type="domain" description="Photolyase/cryptochrome alpha/beta" evidence="15">
    <location>
        <begin position="49"/>
        <end position="200"/>
    </location>
</feature>
<name>D8U3Z0_VOLCA</name>
<dbReference type="FunFam" id="1.10.579.10:FF:000002">
    <property type="entry name" value="Deoxyribodipyrimidine photolyase"/>
    <property type="match status" value="1"/>
</dbReference>
<dbReference type="Gene3D" id="1.10.579.10">
    <property type="entry name" value="DNA Cyclobutane Dipyrimidine Photolyase, subunit A, domain 3"/>
    <property type="match status" value="1"/>
</dbReference>
<evidence type="ECO:0000256" key="14">
    <source>
        <dbReference type="SAM" id="MobiDB-lite"/>
    </source>
</evidence>
<dbReference type="NCBIfam" id="TIGR00591">
    <property type="entry name" value="phr2"/>
    <property type="match status" value="1"/>
</dbReference>
<evidence type="ECO:0000256" key="2">
    <source>
        <dbReference type="ARBA" id="ARBA00006409"/>
    </source>
</evidence>
<evidence type="ECO:0000256" key="12">
    <source>
        <dbReference type="ARBA" id="ARBA00033999"/>
    </source>
</evidence>
<dbReference type="InterPro" id="IPR032673">
    <property type="entry name" value="DNA_photolyase_2_CS"/>
</dbReference>
<dbReference type="InterPro" id="IPR052219">
    <property type="entry name" value="Photolyase_Class-2"/>
</dbReference>
<dbReference type="STRING" id="3068.D8U3Z0"/>
<dbReference type="Gene3D" id="1.25.40.80">
    <property type="match status" value="1"/>
</dbReference>
<evidence type="ECO:0000256" key="4">
    <source>
        <dbReference type="ARBA" id="ARBA00014046"/>
    </source>
</evidence>
<dbReference type="OrthoDB" id="496749at2759"/>
<protein>
    <recommendedName>
        <fullName evidence="4">Deoxyribodipyrimidine photo-lyase</fullName>
        <ecNumber evidence="3">4.1.99.3</ecNumber>
    </recommendedName>
    <alternativeName>
        <fullName evidence="11">DNA photolyase</fullName>
    </alternativeName>
</protein>
<dbReference type="GO" id="GO:0003904">
    <property type="term" value="F:deoxyribodipyrimidine photo-lyase activity"/>
    <property type="evidence" value="ECO:0007669"/>
    <property type="project" value="UniProtKB-EC"/>
</dbReference>
<evidence type="ECO:0000256" key="9">
    <source>
        <dbReference type="ARBA" id="ARBA00023204"/>
    </source>
</evidence>
<keyword evidence="17" id="KW-1185">Reference proteome</keyword>
<keyword evidence="7" id="KW-0274">FAD</keyword>
<reference evidence="16 17" key="1">
    <citation type="journal article" date="2010" name="Science">
        <title>Genomic analysis of organismal complexity in the multicellular green alga Volvox carteri.</title>
        <authorList>
            <person name="Prochnik S.E."/>
            <person name="Umen J."/>
            <person name="Nedelcu A.M."/>
            <person name="Hallmann A."/>
            <person name="Miller S.M."/>
            <person name="Nishii I."/>
            <person name="Ferris P."/>
            <person name="Kuo A."/>
            <person name="Mitros T."/>
            <person name="Fritz-Laylin L.K."/>
            <person name="Hellsten U."/>
            <person name="Chapman J."/>
            <person name="Simakov O."/>
            <person name="Rensing S.A."/>
            <person name="Terry A."/>
            <person name="Pangilinan J."/>
            <person name="Kapitonov V."/>
            <person name="Jurka J."/>
            <person name="Salamov A."/>
            <person name="Shapiro H."/>
            <person name="Schmutz J."/>
            <person name="Grimwood J."/>
            <person name="Lindquist E."/>
            <person name="Lucas S."/>
            <person name="Grigoriev I.V."/>
            <person name="Schmitt R."/>
            <person name="Kirk D."/>
            <person name="Rokhsar D.S."/>
        </authorList>
    </citation>
    <scope>NUCLEOTIDE SEQUENCE [LARGE SCALE GENOMIC DNA]</scope>
    <source>
        <strain evidence="17">f. Nagariensis / Eve</strain>
    </source>
</reference>
<dbReference type="AlphaFoldDB" id="D8U3Z0"/>
<dbReference type="RefSeq" id="XP_002953304.1">
    <property type="nucleotide sequence ID" value="XM_002953258.1"/>
</dbReference>
<keyword evidence="9" id="KW-0234">DNA repair</keyword>
<dbReference type="InterPro" id="IPR014729">
    <property type="entry name" value="Rossmann-like_a/b/a_fold"/>
</dbReference>
<dbReference type="Pfam" id="PF00875">
    <property type="entry name" value="DNA_photolyase"/>
    <property type="match status" value="1"/>
</dbReference>
<dbReference type="InterPro" id="IPR008148">
    <property type="entry name" value="DNA_photolyase_2"/>
</dbReference>
<dbReference type="InterPro" id="IPR006050">
    <property type="entry name" value="DNA_photolyase_N"/>
</dbReference>
<dbReference type="FunFam" id="1.25.40.80:FF:000004">
    <property type="entry name" value="Deoxyribodipyrimidine photolyase"/>
    <property type="match status" value="1"/>
</dbReference>
<dbReference type="SUPFAM" id="SSF52425">
    <property type="entry name" value="Cryptochrome/photolyase, N-terminal domain"/>
    <property type="match status" value="1"/>
</dbReference>
<evidence type="ECO:0000256" key="1">
    <source>
        <dbReference type="ARBA" id="ARBA00001974"/>
    </source>
</evidence>
<feature type="region of interest" description="Disordered" evidence="14">
    <location>
        <begin position="1"/>
        <end position="25"/>
    </location>
</feature>
<sequence length="589" mass="64355">MSSKRKAEAEPASPGAGPLTKKPATSAAAVALVNPKRIRVLKEGTIGNGPVVFWMSRDQRIEDNWALLHAIEVAQQNHRQQSAAASSGGGGSSSSSSSEPQVAVAFNLVPAFLGAGARQFGFMLRGLRELQPKLEAKGIAFFLLKGDPARTLPDLVTRLGAGLLVTDYSPLRLGRQWREQVCSSVPVPVHEVDAHNVVPVWVASDKREVGARTLRPKIHKHLPEFLTDFPEVPQLPPWSHEVKPEPVNWETLLEEVLTRGSAVPEVDWCKPGEDAALQALQGPAGFLSSTRLSLYDSKRNDPATPRALSNLSPYLHFGQLAPQRAALEAAKHRAKFKAAVESFLEELVVRRELSDNFCHYTPNYDSLACAAEWARETLEKHRGDKREFLYTREQLEAGRTHDELWNACQWEMVHVGKMHGYMRMYWAKKILEWTPGPEEAIEIAIYLNDRYELDGRDPSGYVGVMWSMAGIHDMGWTERPIFGKIRYMNYNGCKRKFDIKAYCAYVDRLVGEVRAKQRAKAKATAAAGSGAEAAADNEAPVAAAAAAGVEGKSGAGGSGELAQSSKKAGKKSSEVGSSKGTGQRKAGAT</sequence>
<evidence type="ECO:0000256" key="3">
    <source>
        <dbReference type="ARBA" id="ARBA00013149"/>
    </source>
</evidence>
<keyword evidence="10 16" id="KW-0456">Lyase</keyword>
<gene>
    <name evidence="16" type="ORF">VOLCADRAFT_63413</name>
</gene>
<dbReference type="PROSITE" id="PS51645">
    <property type="entry name" value="PHR_CRY_ALPHA_BETA"/>
    <property type="match status" value="1"/>
</dbReference>
<evidence type="ECO:0000256" key="5">
    <source>
        <dbReference type="ARBA" id="ARBA00022630"/>
    </source>
</evidence>
<evidence type="ECO:0000256" key="10">
    <source>
        <dbReference type="ARBA" id="ARBA00023239"/>
    </source>
</evidence>
<dbReference type="PROSITE" id="PS01084">
    <property type="entry name" value="DNA_PHOTOLYASES_2_2"/>
    <property type="match status" value="1"/>
</dbReference>
<dbReference type="SUPFAM" id="SSF48173">
    <property type="entry name" value="Cryptochrome/photolyase FAD-binding domain"/>
    <property type="match status" value="1"/>
</dbReference>
<accession>D8U3Z0</accession>
<evidence type="ECO:0000313" key="17">
    <source>
        <dbReference type="Proteomes" id="UP000001058"/>
    </source>
</evidence>
<dbReference type="InParanoid" id="D8U3Z0"/>
<dbReference type="EC" id="4.1.99.3" evidence="3"/>
<evidence type="ECO:0000256" key="7">
    <source>
        <dbReference type="ARBA" id="ARBA00022827"/>
    </source>
</evidence>
<dbReference type="InterPro" id="IPR036134">
    <property type="entry name" value="Crypto/Photolyase_FAD-like_sf"/>
</dbReference>
<dbReference type="EMBL" id="GL378356">
    <property type="protein sequence ID" value="EFJ45614.1"/>
    <property type="molecule type" value="Genomic_DNA"/>
</dbReference>
<dbReference type="PANTHER" id="PTHR10211">
    <property type="entry name" value="DEOXYRIBODIPYRIMIDINE PHOTOLYASE"/>
    <property type="match status" value="1"/>
</dbReference>
<keyword evidence="8" id="KW-0238">DNA-binding</keyword>
<comment type="cofactor">
    <cofactor evidence="1">
        <name>FAD</name>
        <dbReference type="ChEBI" id="CHEBI:57692"/>
    </cofactor>
</comment>
<evidence type="ECO:0000256" key="8">
    <source>
        <dbReference type="ARBA" id="ARBA00023125"/>
    </source>
</evidence>
<dbReference type="PANTHER" id="PTHR10211:SF0">
    <property type="entry name" value="DEOXYRIBODIPYRIMIDINE PHOTO-LYASE"/>
    <property type="match status" value="1"/>
</dbReference>
<evidence type="ECO:0000313" key="16">
    <source>
        <dbReference type="EMBL" id="EFJ45614.1"/>
    </source>
</evidence>
<dbReference type="InterPro" id="IPR036155">
    <property type="entry name" value="Crypto/Photolyase_N_sf"/>
</dbReference>
<evidence type="ECO:0000259" key="15">
    <source>
        <dbReference type="PROSITE" id="PS51645"/>
    </source>
</evidence>
<evidence type="ECO:0000256" key="6">
    <source>
        <dbReference type="ARBA" id="ARBA00022763"/>
    </source>
</evidence>
<comment type="catalytic activity">
    <reaction evidence="12">
        <text>cyclobutadipyrimidine (in DNA) = 2 pyrimidine residues (in DNA).</text>
        <dbReference type="EC" id="4.1.99.3"/>
    </reaction>
</comment>
<evidence type="ECO:0000256" key="11">
    <source>
        <dbReference type="ARBA" id="ARBA00031671"/>
    </source>
</evidence>
<dbReference type="eggNOG" id="KOG0133">
    <property type="taxonomic scope" value="Eukaryota"/>
</dbReference>
<comment type="similarity">
    <text evidence="2">Belongs to the DNA photolyase class-2 family.</text>
</comment>
<dbReference type="Proteomes" id="UP000001058">
    <property type="component" value="Unassembled WGS sequence"/>
</dbReference>
<dbReference type="FunCoup" id="D8U3Z0">
    <property type="interactions" value="3"/>
</dbReference>
<dbReference type="GeneID" id="9622400"/>
<keyword evidence="6" id="KW-0227">DNA damage</keyword>
<organism evidence="17">
    <name type="scientific">Volvox carteri f. nagariensis</name>
    <dbReference type="NCBI Taxonomy" id="3068"/>
    <lineage>
        <taxon>Eukaryota</taxon>
        <taxon>Viridiplantae</taxon>
        <taxon>Chlorophyta</taxon>
        <taxon>core chlorophytes</taxon>
        <taxon>Chlorophyceae</taxon>
        <taxon>CS clade</taxon>
        <taxon>Chlamydomonadales</taxon>
        <taxon>Volvocaceae</taxon>
        <taxon>Volvox</taxon>
    </lineage>
</organism>
<dbReference type="GO" id="GO:0000719">
    <property type="term" value="P:photoreactive repair"/>
    <property type="evidence" value="ECO:0007669"/>
    <property type="project" value="TreeGrafter"/>
</dbReference>
<dbReference type="Gene3D" id="3.40.50.620">
    <property type="entry name" value="HUPs"/>
    <property type="match status" value="1"/>
</dbReference>